<proteinExistence type="predicted"/>
<protein>
    <submittedName>
        <fullName evidence="1">Uncharacterized protein</fullName>
    </submittedName>
</protein>
<reference evidence="1" key="2">
    <citation type="journal article" date="2015" name="Data Brief">
        <title>Shoot transcriptome of the giant reed, Arundo donax.</title>
        <authorList>
            <person name="Barrero R.A."/>
            <person name="Guerrero F.D."/>
            <person name="Moolhuijzen P."/>
            <person name="Goolsby J.A."/>
            <person name="Tidwell J."/>
            <person name="Bellgard S.E."/>
            <person name="Bellgard M.I."/>
        </authorList>
    </citation>
    <scope>NUCLEOTIDE SEQUENCE</scope>
    <source>
        <tissue evidence="1">Shoot tissue taken approximately 20 cm above the soil surface</tissue>
    </source>
</reference>
<sequence length="26" mass="3233">MTRSQKEEVLLRSTCIYKFEEFSMYI</sequence>
<reference evidence="1" key="1">
    <citation type="submission" date="2014-09" db="EMBL/GenBank/DDBJ databases">
        <authorList>
            <person name="Magalhaes I.L.F."/>
            <person name="Oliveira U."/>
            <person name="Santos F.R."/>
            <person name="Vidigal T.H.D.A."/>
            <person name="Brescovit A.D."/>
            <person name="Santos A.J."/>
        </authorList>
    </citation>
    <scope>NUCLEOTIDE SEQUENCE</scope>
    <source>
        <tissue evidence="1">Shoot tissue taken approximately 20 cm above the soil surface</tissue>
    </source>
</reference>
<name>A0A0A9BF69_ARUDO</name>
<dbReference type="EMBL" id="GBRH01237097">
    <property type="protein sequence ID" value="JAD60798.1"/>
    <property type="molecule type" value="Transcribed_RNA"/>
</dbReference>
<dbReference type="AlphaFoldDB" id="A0A0A9BF69"/>
<organism evidence="1">
    <name type="scientific">Arundo donax</name>
    <name type="common">Giant reed</name>
    <name type="synonym">Donax arundinaceus</name>
    <dbReference type="NCBI Taxonomy" id="35708"/>
    <lineage>
        <taxon>Eukaryota</taxon>
        <taxon>Viridiplantae</taxon>
        <taxon>Streptophyta</taxon>
        <taxon>Embryophyta</taxon>
        <taxon>Tracheophyta</taxon>
        <taxon>Spermatophyta</taxon>
        <taxon>Magnoliopsida</taxon>
        <taxon>Liliopsida</taxon>
        <taxon>Poales</taxon>
        <taxon>Poaceae</taxon>
        <taxon>PACMAD clade</taxon>
        <taxon>Arundinoideae</taxon>
        <taxon>Arundineae</taxon>
        <taxon>Arundo</taxon>
    </lineage>
</organism>
<evidence type="ECO:0000313" key="1">
    <source>
        <dbReference type="EMBL" id="JAD60798.1"/>
    </source>
</evidence>
<accession>A0A0A9BF69</accession>